<reference evidence="1" key="2">
    <citation type="submission" date="2023-01" db="EMBL/GenBank/DDBJ databases">
        <title>Draft genome sequence of Litoribrevibacter albus strain NBRC 110071.</title>
        <authorList>
            <person name="Sun Q."/>
            <person name="Mori K."/>
        </authorList>
    </citation>
    <scope>NUCLEOTIDE SEQUENCE</scope>
    <source>
        <strain evidence="1">NBRC 110071</strain>
    </source>
</reference>
<sequence>MSTPTREQLSIALETAAKMREQGEDPHFMAKSLLSLNYRFTELEHVYEALEHFLNSGQAAEAHSALIKAVEHFREVELRSKGEGQPAKFGL</sequence>
<reference evidence="1" key="1">
    <citation type="journal article" date="2014" name="Int. J. Syst. Evol. Microbiol.">
        <title>Complete genome sequence of Corynebacterium casei LMG S-19264T (=DSM 44701T), isolated from a smear-ripened cheese.</title>
        <authorList>
            <consortium name="US DOE Joint Genome Institute (JGI-PGF)"/>
            <person name="Walter F."/>
            <person name="Albersmeier A."/>
            <person name="Kalinowski J."/>
            <person name="Ruckert C."/>
        </authorList>
    </citation>
    <scope>NUCLEOTIDE SEQUENCE</scope>
    <source>
        <strain evidence="1">NBRC 110071</strain>
    </source>
</reference>
<evidence type="ECO:0000313" key="1">
    <source>
        <dbReference type="EMBL" id="GLQ32008.1"/>
    </source>
</evidence>
<dbReference type="AlphaFoldDB" id="A0AA37W814"/>
<dbReference type="RefSeq" id="WP_284381840.1">
    <property type="nucleotide sequence ID" value="NZ_BSNM01000015.1"/>
</dbReference>
<evidence type="ECO:0000313" key="2">
    <source>
        <dbReference type="Proteomes" id="UP001161389"/>
    </source>
</evidence>
<dbReference type="EMBL" id="BSNM01000015">
    <property type="protein sequence ID" value="GLQ32008.1"/>
    <property type="molecule type" value="Genomic_DNA"/>
</dbReference>
<protein>
    <submittedName>
        <fullName evidence="1">Uncharacterized protein</fullName>
    </submittedName>
</protein>
<accession>A0AA37W814</accession>
<name>A0AA37W814_9GAMM</name>
<organism evidence="1 2">
    <name type="scientific">Litoribrevibacter albus</name>
    <dbReference type="NCBI Taxonomy" id="1473156"/>
    <lineage>
        <taxon>Bacteria</taxon>
        <taxon>Pseudomonadati</taxon>
        <taxon>Pseudomonadota</taxon>
        <taxon>Gammaproteobacteria</taxon>
        <taxon>Oceanospirillales</taxon>
        <taxon>Oceanospirillaceae</taxon>
        <taxon>Litoribrevibacter</taxon>
    </lineage>
</organism>
<keyword evidence="2" id="KW-1185">Reference proteome</keyword>
<dbReference type="Proteomes" id="UP001161389">
    <property type="component" value="Unassembled WGS sequence"/>
</dbReference>
<comment type="caution">
    <text evidence="1">The sequence shown here is derived from an EMBL/GenBank/DDBJ whole genome shotgun (WGS) entry which is preliminary data.</text>
</comment>
<gene>
    <name evidence="1" type="ORF">GCM10007876_24870</name>
</gene>
<proteinExistence type="predicted"/>